<reference evidence="1 2" key="1">
    <citation type="journal article" date="2019" name="Nat. Ecol. Evol.">
        <title>Megaphylogeny resolves global patterns of mushroom evolution.</title>
        <authorList>
            <person name="Varga T."/>
            <person name="Krizsan K."/>
            <person name="Foldi C."/>
            <person name="Dima B."/>
            <person name="Sanchez-Garcia M."/>
            <person name="Sanchez-Ramirez S."/>
            <person name="Szollosi G.J."/>
            <person name="Szarkandi J.G."/>
            <person name="Papp V."/>
            <person name="Albert L."/>
            <person name="Andreopoulos W."/>
            <person name="Angelini C."/>
            <person name="Antonin V."/>
            <person name="Barry K.W."/>
            <person name="Bougher N.L."/>
            <person name="Buchanan P."/>
            <person name="Buyck B."/>
            <person name="Bense V."/>
            <person name="Catcheside P."/>
            <person name="Chovatia M."/>
            <person name="Cooper J."/>
            <person name="Damon W."/>
            <person name="Desjardin D."/>
            <person name="Finy P."/>
            <person name="Geml J."/>
            <person name="Haridas S."/>
            <person name="Hughes K."/>
            <person name="Justo A."/>
            <person name="Karasinski D."/>
            <person name="Kautmanova I."/>
            <person name="Kiss B."/>
            <person name="Kocsube S."/>
            <person name="Kotiranta H."/>
            <person name="LaButti K.M."/>
            <person name="Lechner B.E."/>
            <person name="Liimatainen K."/>
            <person name="Lipzen A."/>
            <person name="Lukacs Z."/>
            <person name="Mihaltcheva S."/>
            <person name="Morgado L.N."/>
            <person name="Niskanen T."/>
            <person name="Noordeloos M.E."/>
            <person name="Ohm R.A."/>
            <person name="Ortiz-Santana B."/>
            <person name="Ovrebo C."/>
            <person name="Racz N."/>
            <person name="Riley R."/>
            <person name="Savchenko A."/>
            <person name="Shiryaev A."/>
            <person name="Soop K."/>
            <person name="Spirin V."/>
            <person name="Szebenyi C."/>
            <person name="Tomsovsky M."/>
            <person name="Tulloss R.E."/>
            <person name="Uehling J."/>
            <person name="Grigoriev I.V."/>
            <person name="Vagvolgyi C."/>
            <person name="Papp T."/>
            <person name="Martin F.M."/>
            <person name="Miettinen O."/>
            <person name="Hibbett D.S."/>
            <person name="Nagy L.G."/>
        </authorList>
    </citation>
    <scope>NUCLEOTIDE SEQUENCE [LARGE SCALE GENOMIC DNA]</scope>
    <source>
        <strain evidence="1 2">OMC1185</strain>
    </source>
</reference>
<sequence length="272" mass="31148">MPKTSLILLDWYRKEVVNHSLPIHEDSSPPLAGQVRFRTTTSSDLATFASGRDLQLPDGRAWNISIFEIARWSMHSGLRAQLLLERLVTEEVLDTAANISTRYGARIVRPYAGSCFIWKFGQKFLVHFESSHMHIWVIGSLGAEMLHLQNLFSVRIRELDDSGRAKIVHYTPFAGRAVVQFEHLTVPLKMATKMAPRTVVLRIVTIIEFKRLERSDPYACWAPVPQEGGLVMTRMRHRWTPWSVDVDRPQRGLRSSWKALTLLFNNEALQAC</sequence>
<accession>A0A5C3N5K7</accession>
<evidence type="ECO:0000313" key="1">
    <source>
        <dbReference type="EMBL" id="TFK52127.1"/>
    </source>
</evidence>
<organism evidence="1 2">
    <name type="scientific">Heliocybe sulcata</name>
    <dbReference type="NCBI Taxonomy" id="5364"/>
    <lineage>
        <taxon>Eukaryota</taxon>
        <taxon>Fungi</taxon>
        <taxon>Dikarya</taxon>
        <taxon>Basidiomycota</taxon>
        <taxon>Agaricomycotina</taxon>
        <taxon>Agaricomycetes</taxon>
        <taxon>Gloeophyllales</taxon>
        <taxon>Gloeophyllaceae</taxon>
        <taxon>Heliocybe</taxon>
    </lineage>
</organism>
<name>A0A5C3N5K7_9AGAM</name>
<keyword evidence="2" id="KW-1185">Reference proteome</keyword>
<dbReference type="AlphaFoldDB" id="A0A5C3N5K7"/>
<gene>
    <name evidence="1" type="ORF">OE88DRAFT_1359692</name>
</gene>
<dbReference type="EMBL" id="ML213509">
    <property type="protein sequence ID" value="TFK52127.1"/>
    <property type="molecule type" value="Genomic_DNA"/>
</dbReference>
<dbReference type="OrthoDB" id="2888357at2759"/>
<protein>
    <submittedName>
        <fullName evidence="1">Uncharacterized protein</fullName>
    </submittedName>
</protein>
<dbReference type="Proteomes" id="UP000305948">
    <property type="component" value="Unassembled WGS sequence"/>
</dbReference>
<proteinExistence type="predicted"/>
<evidence type="ECO:0000313" key="2">
    <source>
        <dbReference type="Proteomes" id="UP000305948"/>
    </source>
</evidence>